<comment type="subcellular location">
    <subcellularLocation>
        <location evidence="1">Cytoplasm</location>
        <location evidence="1">Cytoskeleton</location>
    </subcellularLocation>
</comment>
<name>A0A4P9YPT5_ROZAC</name>
<dbReference type="GO" id="GO:0030833">
    <property type="term" value="P:regulation of actin filament polymerization"/>
    <property type="evidence" value="ECO:0007669"/>
    <property type="project" value="InterPro"/>
</dbReference>
<organism evidence="6 7">
    <name type="scientific">Rozella allomycis (strain CSF55)</name>
    <dbReference type="NCBI Taxonomy" id="988480"/>
    <lineage>
        <taxon>Eukaryota</taxon>
        <taxon>Fungi</taxon>
        <taxon>Fungi incertae sedis</taxon>
        <taxon>Cryptomycota</taxon>
        <taxon>Cryptomycota incertae sedis</taxon>
        <taxon>Rozella</taxon>
    </lineage>
</organism>
<comment type="similarity">
    <text evidence="2 5">Belongs to the ARPC5 family.</text>
</comment>
<protein>
    <recommendedName>
        <fullName evidence="5">Actin-related protein 2/3 complex subunit 5</fullName>
    </recommendedName>
</protein>
<dbReference type="Gene3D" id="1.25.40.190">
    <property type="entry name" value="Actin-related protein 2/3 complex subunit 5"/>
    <property type="match status" value="1"/>
</dbReference>
<dbReference type="EMBL" id="ML004927">
    <property type="protein sequence ID" value="RKP21806.1"/>
    <property type="molecule type" value="Genomic_DNA"/>
</dbReference>
<keyword evidence="4 5" id="KW-0206">Cytoskeleton</keyword>
<dbReference type="Proteomes" id="UP000281549">
    <property type="component" value="Unassembled WGS sequence"/>
</dbReference>
<evidence type="ECO:0000313" key="6">
    <source>
        <dbReference type="EMBL" id="RKP21806.1"/>
    </source>
</evidence>
<gene>
    <name evidence="6" type="ORF">ROZALSC1DRAFT_10936</name>
</gene>
<dbReference type="GO" id="GO:0005885">
    <property type="term" value="C:Arp2/3 protein complex"/>
    <property type="evidence" value="ECO:0007669"/>
    <property type="project" value="InterPro"/>
</dbReference>
<keyword evidence="3" id="KW-0963">Cytoplasm</keyword>
<dbReference type="InterPro" id="IPR006789">
    <property type="entry name" value="ARPC5"/>
</dbReference>
<accession>A0A4P9YPT5</accession>
<evidence type="ECO:0000256" key="2">
    <source>
        <dbReference type="ARBA" id="ARBA00006084"/>
    </source>
</evidence>
<evidence type="ECO:0000256" key="5">
    <source>
        <dbReference type="RuleBase" id="RU004301"/>
    </source>
</evidence>
<comment type="function">
    <text evidence="5">Functions as component of the Arp2/3 complex which is involved in regulation of actin polymerization and together with an activating nucleation-promoting factor (NPF) mediates the formation of branched actin networks. Arp2/3 complex plays a critical role in the control of cell morphogenesis via the modulation of cell polarity development.</text>
</comment>
<evidence type="ECO:0000256" key="1">
    <source>
        <dbReference type="ARBA" id="ARBA00004245"/>
    </source>
</evidence>
<dbReference type="Pfam" id="PF04699">
    <property type="entry name" value="P16-Arc"/>
    <property type="match status" value="1"/>
</dbReference>
<reference evidence="7" key="1">
    <citation type="journal article" date="2018" name="Nat. Microbiol.">
        <title>Leveraging single-cell genomics to expand the fungal tree of life.</title>
        <authorList>
            <person name="Ahrendt S.R."/>
            <person name="Quandt C.A."/>
            <person name="Ciobanu D."/>
            <person name="Clum A."/>
            <person name="Salamov A."/>
            <person name="Andreopoulos B."/>
            <person name="Cheng J.F."/>
            <person name="Woyke T."/>
            <person name="Pelin A."/>
            <person name="Henrissat B."/>
            <person name="Reynolds N.K."/>
            <person name="Benny G.L."/>
            <person name="Smith M.E."/>
            <person name="James T.Y."/>
            <person name="Grigoriev I.V."/>
        </authorList>
    </citation>
    <scope>NUCLEOTIDE SEQUENCE [LARGE SCALE GENOMIC DNA]</scope>
    <source>
        <strain evidence="7">CSF55</strain>
    </source>
</reference>
<dbReference type="AlphaFoldDB" id="A0A4P9YPT5"/>
<evidence type="ECO:0000313" key="7">
    <source>
        <dbReference type="Proteomes" id="UP000281549"/>
    </source>
</evidence>
<dbReference type="GO" id="GO:0034314">
    <property type="term" value="P:Arp2/3 complex-mediated actin nucleation"/>
    <property type="evidence" value="ECO:0007669"/>
    <property type="project" value="InterPro"/>
</dbReference>
<sequence>QDKQLSMLMDILQCAKSQEVLSIIKGLTSSHHDTLMKFIYNGMARPEIYQPPLLLLWHEKIVEHTGLGTIIRVLTDKHSV</sequence>
<dbReference type="SUPFAM" id="SSF69103">
    <property type="entry name" value="Arp2/3 complex 16 kDa subunit ARPC5"/>
    <property type="match status" value="1"/>
</dbReference>
<dbReference type="InterPro" id="IPR036743">
    <property type="entry name" value="ARPC5_sf"/>
</dbReference>
<dbReference type="PANTHER" id="PTHR12644">
    <property type="entry name" value="ARP2/3 COMPLEX 16 KD SUBUNIT P16-ARC"/>
    <property type="match status" value="1"/>
</dbReference>
<evidence type="ECO:0000256" key="3">
    <source>
        <dbReference type="ARBA" id="ARBA00022490"/>
    </source>
</evidence>
<evidence type="ECO:0000256" key="4">
    <source>
        <dbReference type="ARBA" id="ARBA00023212"/>
    </source>
</evidence>
<proteinExistence type="inferred from homology"/>
<feature type="non-terminal residue" evidence="6">
    <location>
        <position position="1"/>
    </location>
</feature>